<sequence>MIREDGTHHGHLNEPGNPAAIRSITRIADWIGSVAFSATCREAQRPTHPAREPETRCTLDRVRPQKSKKQPDPLVS</sequence>
<evidence type="ECO:0000256" key="1">
    <source>
        <dbReference type="SAM" id="MobiDB-lite"/>
    </source>
</evidence>
<evidence type="ECO:0000313" key="3">
    <source>
        <dbReference type="Proteomes" id="UP000612282"/>
    </source>
</evidence>
<feature type="region of interest" description="Disordered" evidence="1">
    <location>
        <begin position="41"/>
        <end position="76"/>
    </location>
</feature>
<organism evidence="2 3">
    <name type="scientific">Actinoplanes couchii</name>
    <dbReference type="NCBI Taxonomy" id="403638"/>
    <lineage>
        <taxon>Bacteria</taxon>
        <taxon>Bacillati</taxon>
        <taxon>Actinomycetota</taxon>
        <taxon>Actinomycetes</taxon>
        <taxon>Micromonosporales</taxon>
        <taxon>Micromonosporaceae</taxon>
        <taxon>Actinoplanes</taxon>
    </lineage>
</organism>
<feature type="compositionally biased region" description="Basic and acidic residues" evidence="1">
    <location>
        <begin position="42"/>
        <end position="63"/>
    </location>
</feature>
<dbReference type="RefSeq" id="WP_239146031.1">
    <property type="nucleotide sequence ID" value="NZ_BAAAQE010000114.1"/>
</dbReference>
<reference evidence="2 3" key="1">
    <citation type="submission" date="2021-01" db="EMBL/GenBank/DDBJ databases">
        <title>Whole genome shotgun sequence of Actinoplanes couchii NBRC 106145.</title>
        <authorList>
            <person name="Komaki H."/>
            <person name="Tamura T."/>
        </authorList>
    </citation>
    <scope>NUCLEOTIDE SEQUENCE [LARGE SCALE GENOMIC DNA]</scope>
    <source>
        <strain evidence="2 3">NBRC 106145</strain>
    </source>
</reference>
<accession>A0ABQ3XRW8</accession>
<gene>
    <name evidence="2" type="ORF">Aco03nite_096090</name>
</gene>
<dbReference type="EMBL" id="BOMG01000121">
    <property type="protein sequence ID" value="GID61205.1"/>
    <property type="molecule type" value="Genomic_DNA"/>
</dbReference>
<name>A0ABQ3XRW8_9ACTN</name>
<comment type="caution">
    <text evidence="2">The sequence shown here is derived from an EMBL/GenBank/DDBJ whole genome shotgun (WGS) entry which is preliminary data.</text>
</comment>
<evidence type="ECO:0000313" key="2">
    <source>
        <dbReference type="EMBL" id="GID61205.1"/>
    </source>
</evidence>
<keyword evidence="3" id="KW-1185">Reference proteome</keyword>
<dbReference type="Proteomes" id="UP000612282">
    <property type="component" value="Unassembled WGS sequence"/>
</dbReference>
<proteinExistence type="predicted"/>
<protein>
    <submittedName>
        <fullName evidence="2">Uncharacterized protein</fullName>
    </submittedName>
</protein>